<organism evidence="2 3">
    <name type="scientific">Jannaschia pohangensis</name>
    <dbReference type="NCBI Taxonomy" id="390807"/>
    <lineage>
        <taxon>Bacteria</taxon>
        <taxon>Pseudomonadati</taxon>
        <taxon>Pseudomonadota</taxon>
        <taxon>Alphaproteobacteria</taxon>
        <taxon>Rhodobacterales</taxon>
        <taxon>Roseobacteraceae</taxon>
        <taxon>Jannaschia</taxon>
    </lineage>
</organism>
<keyword evidence="3" id="KW-1185">Reference proteome</keyword>
<keyword evidence="1" id="KW-0479">Metal-binding</keyword>
<protein>
    <submittedName>
        <fullName evidence="2">Regulator of RNase E activity RraA</fullName>
    </submittedName>
</protein>
<dbReference type="SUPFAM" id="SSF89562">
    <property type="entry name" value="RraA-like"/>
    <property type="match status" value="1"/>
</dbReference>
<dbReference type="GO" id="GO:0046872">
    <property type="term" value="F:metal ion binding"/>
    <property type="evidence" value="ECO:0007669"/>
    <property type="project" value="UniProtKB-KW"/>
</dbReference>
<evidence type="ECO:0000313" key="2">
    <source>
        <dbReference type="EMBL" id="SFJ82756.1"/>
    </source>
</evidence>
<comment type="cofactor">
    <cofactor evidence="1">
        <name>Mg(2+)</name>
        <dbReference type="ChEBI" id="CHEBI:18420"/>
    </cofactor>
</comment>
<feature type="binding site" evidence="1">
    <location>
        <position position="132"/>
    </location>
    <ligand>
        <name>Mg(2+)</name>
        <dbReference type="ChEBI" id="CHEBI:18420"/>
    </ligand>
</feature>
<accession>A0A1I3ULL2</accession>
<proteinExistence type="predicted"/>
<gene>
    <name evidence="2" type="ORF">SAMN04488095_3764</name>
</gene>
<dbReference type="Pfam" id="PF03737">
    <property type="entry name" value="RraA-like"/>
    <property type="match status" value="1"/>
</dbReference>
<dbReference type="OrthoDB" id="8912551at2"/>
<dbReference type="STRING" id="390807.SAMN04488095_3764"/>
<feature type="binding site" evidence="1">
    <location>
        <position position="131"/>
    </location>
    <ligand>
        <name>substrate</name>
    </ligand>
</feature>
<keyword evidence="1" id="KW-0460">Magnesium</keyword>
<name>A0A1I3ULL2_9RHOB</name>
<dbReference type="InterPro" id="IPR005493">
    <property type="entry name" value="RraA/RraA-like"/>
</dbReference>
<evidence type="ECO:0000256" key="1">
    <source>
        <dbReference type="PIRSR" id="PIRSR605493-1"/>
    </source>
</evidence>
<dbReference type="AlphaFoldDB" id="A0A1I3ULL2"/>
<evidence type="ECO:0000313" key="3">
    <source>
        <dbReference type="Proteomes" id="UP000199110"/>
    </source>
</evidence>
<reference evidence="2 3" key="1">
    <citation type="submission" date="2016-10" db="EMBL/GenBank/DDBJ databases">
        <authorList>
            <person name="de Groot N.N."/>
        </authorList>
    </citation>
    <scope>NUCLEOTIDE SEQUENCE [LARGE SCALE GENOMIC DNA]</scope>
    <source>
        <strain evidence="2 3">DSM 19073</strain>
    </source>
</reference>
<dbReference type="Gene3D" id="3.50.30.40">
    <property type="entry name" value="Ribonuclease E inhibitor RraA/RraA-like"/>
    <property type="match status" value="1"/>
</dbReference>
<dbReference type="EMBL" id="FORA01000008">
    <property type="protein sequence ID" value="SFJ82756.1"/>
    <property type="molecule type" value="Genomic_DNA"/>
</dbReference>
<dbReference type="InterPro" id="IPR036704">
    <property type="entry name" value="RraA/RraA-like_sf"/>
</dbReference>
<dbReference type="RefSeq" id="WP_092784768.1">
    <property type="nucleotide sequence ID" value="NZ_FORA01000008.1"/>
</dbReference>
<dbReference type="Proteomes" id="UP000199110">
    <property type="component" value="Unassembled WGS sequence"/>
</dbReference>
<sequence>MTDHSDLIARLRRFDTPTICNAIEMAQGKRGFAGFTRRTMVWAGPPEARVVGFARTARIAGRTPPEETPATLRARRMAYFEAMATGPRPGVAVIEDMDGEGALGAWWGELHARVHGTVFGLEGAVTNGVVRDLGDLPESFPILAGSIGPSHGFVHVREIGTPVTIHGLQVGDGDLIHSDRHGAVVVPPEVLPRLEAAIDRLLAAEGIVLGPLQEGPVSLEDFRKLWAAFEAARV</sequence>